<dbReference type="PANTHER" id="PTHR38248">
    <property type="entry name" value="FUNK1 6"/>
    <property type="match status" value="1"/>
</dbReference>
<reference evidence="2 3" key="1">
    <citation type="submission" date="2024-01" db="EMBL/GenBank/DDBJ databases">
        <title>A draft genome for a cacao thread blight-causing isolate of Paramarasmius palmivorus.</title>
        <authorList>
            <person name="Baruah I.K."/>
            <person name="Bukari Y."/>
            <person name="Amoako-Attah I."/>
            <person name="Meinhardt L.W."/>
            <person name="Bailey B.A."/>
            <person name="Cohen S.P."/>
        </authorList>
    </citation>
    <scope>NUCLEOTIDE SEQUENCE [LARGE SCALE GENOMIC DNA]</scope>
    <source>
        <strain evidence="2 3">GH-12</strain>
    </source>
</reference>
<protein>
    <recommendedName>
        <fullName evidence="1">Fungal-type protein kinase domain-containing protein</fullName>
    </recommendedName>
</protein>
<comment type="caution">
    <text evidence="2">The sequence shown here is derived from an EMBL/GenBank/DDBJ whole genome shotgun (WGS) entry which is preliminary data.</text>
</comment>
<evidence type="ECO:0000259" key="1">
    <source>
        <dbReference type="Pfam" id="PF17667"/>
    </source>
</evidence>
<dbReference type="AlphaFoldDB" id="A0AAW0BBF7"/>
<dbReference type="InterPro" id="IPR011009">
    <property type="entry name" value="Kinase-like_dom_sf"/>
</dbReference>
<dbReference type="PANTHER" id="PTHR38248:SF2">
    <property type="entry name" value="FUNK1 11"/>
    <property type="match status" value="1"/>
</dbReference>
<gene>
    <name evidence="2" type="ORF">VNI00_016802</name>
</gene>
<evidence type="ECO:0000313" key="3">
    <source>
        <dbReference type="Proteomes" id="UP001383192"/>
    </source>
</evidence>
<dbReference type="Pfam" id="PF17667">
    <property type="entry name" value="Pkinase_fungal"/>
    <property type="match status" value="1"/>
</dbReference>
<sequence length="327" mass="38364">MNFVPGETGHPKESWDTRVVAKTRQPPRTRIIVKDLGREVLYFENTGQMVSAMADAAEAHQQLYEKAAILHGNIGVGNIFITSNAAVYSSIRIRNWDCQFVKRYDYDSKPSHGTLQFMSAMLQDTLTPPPLSLADDLESFYHVLTWLALRFTRHQLSTTSLSALIKEIFDEDEYSYHYDRYMGGRGKRRHLSIGDMDDVKFADRELAELLDDLADVLRVRYQSEPSDEQVRAFEDKKVLLAKELERARLSPDAKMPYDELREIFDWVLKSERVGKYRESTERLRTSDWMRDRFRDTARLSGEMLEERVEHKLVEVVRIRRYNRYCLY</sequence>
<dbReference type="Proteomes" id="UP001383192">
    <property type="component" value="Unassembled WGS sequence"/>
</dbReference>
<evidence type="ECO:0000313" key="2">
    <source>
        <dbReference type="EMBL" id="KAK7023387.1"/>
    </source>
</evidence>
<dbReference type="EMBL" id="JAYKXP010000141">
    <property type="protein sequence ID" value="KAK7023387.1"/>
    <property type="molecule type" value="Genomic_DNA"/>
</dbReference>
<organism evidence="2 3">
    <name type="scientific">Paramarasmius palmivorus</name>
    <dbReference type="NCBI Taxonomy" id="297713"/>
    <lineage>
        <taxon>Eukaryota</taxon>
        <taxon>Fungi</taxon>
        <taxon>Dikarya</taxon>
        <taxon>Basidiomycota</taxon>
        <taxon>Agaricomycotina</taxon>
        <taxon>Agaricomycetes</taxon>
        <taxon>Agaricomycetidae</taxon>
        <taxon>Agaricales</taxon>
        <taxon>Marasmiineae</taxon>
        <taxon>Marasmiaceae</taxon>
        <taxon>Paramarasmius</taxon>
    </lineage>
</organism>
<keyword evidence="3" id="KW-1185">Reference proteome</keyword>
<feature type="domain" description="Fungal-type protein kinase" evidence="1">
    <location>
        <begin position="28"/>
        <end position="147"/>
    </location>
</feature>
<proteinExistence type="predicted"/>
<dbReference type="SUPFAM" id="SSF56112">
    <property type="entry name" value="Protein kinase-like (PK-like)"/>
    <property type="match status" value="1"/>
</dbReference>
<dbReference type="InterPro" id="IPR040976">
    <property type="entry name" value="Pkinase_fungal"/>
</dbReference>
<accession>A0AAW0BBF7</accession>
<name>A0AAW0BBF7_9AGAR</name>